<dbReference type="RefSeq" id="WP_196937661.1">
    <property type="nucleotide sequence ID" value="NZ_MU158689.1"/>
</dbReference>
<comment type="caution">
    <text evidence="1">The sequence shown here is derived from an EMBL/GenBank/DDBJ whole genome shotgun (WGS) entry which is preliminary data.</text>
</comment>
<sequence>MRNIYIQKIVLFLLFVASISVMNACKTEYEQILKPFNSIEQFSISGYGDIDSLDAVINNNQITVYWSPDAERPAKITPHIKVSEGASISPASGEEVDFSENTTYTVTAEDGSISVFNLKPVFNIAVPSIYNAPTFYSWSSPTPININGQYFLSTGDVKDIKVYLQRVSDGFEFDVPFDESTATTNLLQATLPALTSELDTGIHRLYVKVGDFKSSVININLLLPTLTSIINDVTYSNYGNVPIGSDLEFKINVKEGWQAVFNRYYSISDIASFGLGLQQIIPGQVINGLSVTIDKNLVSISEIGNIVVKVAPDFFNTYKHYRIFNFSLRHSNSSYSYTIGSPLSTALFQPIIEATRYATLEFSHEGKQIKAGEEMTLDYTFDDSAIGSAYTTFAALALGLKDASTGVYSTYNIPPANRAISGNRITFTIPTTATAVLNKEVVIIGLTFRGTPINNTILPRKKLTNTHITN</sequence>
<protein>
    <submittedName>
        <fullName evidence="1">Uncharacterized protein</fullName>
    </submittedName>
</protein>
<dbReference type="Gene3D" id="2.60.40.2340">
    <property type="match status" value="1"/>
</dbReference>
<dbReference type="Proteomes" id="UP000618319">
    <property type="component" value="Unassembled WGS sequence"/>
</dbReference>
<reference evidence="1 2" key="1">
    <citation type="submission" date="2018-02" db="EMBL/GenBank/DDBJ databases">
        <title>Sphingobacterium KA21.</title>
        <authorList>
            <person name="Vasarhelyi B.M."/>
            <person name="Deshmukh S."/>
            <person name="Balint B."/>
            <person name="Kukolya J."/>
        </authorList>
    </citation>
    <scope>NUCLEOTIDE SEQUENCE [LARGE SCALE GENOMIC DNA]</scope>
    <source>
        <strain evidence="1 2">Ka21</strain>
    </source>
</reference>
<organism evidence="1 2">
    <name type="scientific">Sphingobacterium pedocola</name>
    <dbReference type="NCBI Taxonomy" id="2082722"/>
    <lineage>
        <taxon>Bacteria</taxon>
        <taxon>Pseudomonadati</taxon>
        <taxon>Bacteroidota</taxon>
        <taxon>Sphingobacteriia</taxon>
        <taxon>Sphingobacteriales</taxon>
        <taxon>Sphingobacteriaceae</taxon>
        <taxon>Sphingobacterium</taxon>
    </lineage>
</organism>
<accession>A0ABR9T4Y8</accession>
<name>A0ABR9T4Y8_9SPHI</name>
<dbReference type="EMBL" id="PSKQ01000017">
    <property type="protein sequence ID" value="MBE8719964.1"/>
    <property type="molecule type" value="Genomic_DNA"/>
</dbReference>
<evidence type="ECO:0000313" key="2">
    <source>
        <dbReference type="Proteomes" id="UP000618319"/>
    </source>
</evidence>
<gene>
    <name evidence="1" type="ORF">C4F40_04365</name>
</gene>
<keyword evidence="2" id="KW-1185">Reference proteome</keyword>
<proteinExistence type="predicted"/>
<evidence type="ECO:0000313" key="1">
    <source>
        <dbReference type="EMBL" id="MBE8719964.1"/>
    </source>
</evidence>